<keyword evidence="3" id="KW-1185">Reference proteome</keyword>
<dbReference type="GO" id="GO:0005524">
    <property type="term" value="F:ATP binding"/>
    <property type="evidence" value="ECO:0007669"/>
    <property type="project" value="UniProtKB-KW"/>
</dbReference>
<dbReference type="NCBIfam" id="NF005304">
    <property type="entry name" value="PRK06835.1"/>
    <property type="match status" value="1"/>
</dbReference>
<dbReference type="Proteomes" id="UP000627781">
    <property type="component" value="Unassembled WGS sequence"/>
</dbReference>
<dbReference type="InterPro" id="IPR003593">
    <property type="entry name" value="AAA+_ATPase"/>
</dbReference>
<dbReference type="EMBL" id="JACSRA010000025">
    <property type="protein sequence ID" value="MBD7912596.1"/>
    <property type="molecule type" value="Genomic_DNA"/>
</dbReference>
<evidence type="ECO:0000313" key="3">
    <source>
        <dbReference type="Proteomes" id="UP000627781"/>
    </source>
</evidence>
<dbReference type="PANTHER" id="PTHR30050">
    <property type="entry name" value="CHROMOSOMAL REPLICATION INITIATOR PROTEIN DNAA"/>
    <property type="match status" value="1"/>
</dbReference>
<keyword evidence="2" id="KW-0067">ATP-binding</keyword>
<evidence type="ECO:0000259" key="1">
    <source>
        <dbReference type="SMART" id="SM00382"/>
    </source>
</evidence>
<proteinExistence type="predicted"/>
<dbReference type="InterPro" id="IPR002611">
    <property type="entry name" value="IstB_ATP-bd"/>
</dbReference>
<dbReference type="PANTHER" id="PTHR30050:SF4">
    <property type="entry name" value="ATP-BINDING PROTEIN RV3427C IN INSERTION SEQUENCE-RELATED"/>
    <property type="match status" value="1"/>
</dbReference>
<reference evidence="2 3" key="1">
    <citation type="submission" date="2020-08" db="EMBL/GenBank/DDBJ databases">
        <title>A Genomic Blueprint of the Chicken Gut Microbiome.</title>
        <authorList>
            <person name="Gilroy R."/>
            <person name="Ravi A."/>
            <person name="Getino M."/>
            <person name="Pursley I."/>
            <person name="Horton D.L."/>
            <person name="Alikhan N.-F."/>
            <person name="Baker D."/>
            <person name="Gharbi K."/>
            <person name="Hall N."/>
            <person name="Watson M."/>
            <person name="Adriaenssens E.M."/>
            <person name="Foster-Nyarko E."/>
            <person name="Jarju S."/>
            <person name="Secka A."/>
            <person name="Antonio M."/>
            <person name="Oren A."/>
            <person name="Chaudhuri R."/>
            <person name="La Ragione R.M."/>
            <person name="Hildebrand F."/>
            <person name="Pallen M.J."/>
        </authorList>
    </citation>
    <scope>NUCLEOTIDE SEQUENCE [LARGE SCALE GENOMIC DNA]</scope>
    <source>
        <strain evidence="2 3">Sa3CVN1</strain>
    </source>
</reference>
<evidence type="ECO:0000313" key="2">
    <source>
        <dbReference type="EMBL" id="MBD7912596.1"/>
    </source>
</evidence>
<gene>
    <name evidence="2" type="ORF">H9661_14655</name>
</gene>
<dbReference type="InterPro" id="IPR027417">
    <property type="entry name" value="P-loop_NTPase"/>
</dbReference>
<comment type="caution">
    <text evidence="2">The sequence shown here is derived from an EMBL/GenBank/DDBJ whole genome shotgun (WGS) entry which is preliminary data.</text>
</comment>
<sequence>MINGYQSKLLDIYSKIRDEESKKLQDRKKEIENLYPEIIETDNNIKKLSLQLSLAILKSKNSDETLQSYKDKITDLRAKKYEMLVSKGYDPEYLTLHYRCNKCNDTGFIGMDKCHCYKQKLISLYYENSLLQDATRSKNFDKFDISLFSSHRIGEEKYSPRRNMENILEYILHNYIPNFGKENTNLLFFGNPGSGKTYLSYCIAKELLDSGFLVIYKTSDELISDLRTIRFNNDKRLEDLLINCDLLIIDDLGAEQRNDFSTTELFNLLNKKLLKNKKMLVSTNLSLPDITKLYSERISSRLIGEFKLYKFYSEDIRITLNLNKKKN</sequence>
<dbReference type="SUPFAM" id="SSF52540">
    <property type="entry name" value="P-loop containing nucleoside triphosphate hydrolases"/>
    <property type="match status" value="1"/>
</dbReference>
<dbReference type="Gene3D" id="3.40.50.300">
    <property type="entry name" value="P-loop containing nucleotide triphosphate hydrolases"/>
    <property type="match status" value="1"/>
</dbReference>
<dbReference type="Pfam" id="PF01695">
    <property type="entry name" value="IstB_IS21"/>
    <property type="match status" value="1"/>
</dbReference>
<dbReference type="RefSeq" id="WP_143318219.1">
    <property type="nucleotide sequence ID" value="NZ_JACSRA010000025.1"/>
</dbReference>
<name>A0ABR8PWM7_9CLOT</name>
<organism evidence="2 3">
    <name type="scientific">Clostridium cibarium</name>
    <dbReference type="NCBI Taxonomy" id="2762247"/>
    <lineage>
        <taxon>Bacteria</taxon>
        <taxon>Bacillati</taxon>
        <taxon>Bacillota</taxon>
        <taxon>Clostridia</taxon>
        <taxon>Eubacteriales</taxon>
        <taxon>Clostridiaceae</taxon>
        <taxon>Clostridium</taxon>
    </lineage>
</organism>
<keyword evidence="2" id="KW-0547">Nucleotide-binding</keyword>
<accession>A0ABR8PWM7</accession>
<dbReference type="SMART" id="SM00382">
    <property type="entry name" value="AAA"/>
    <property type="match status" value="1"/>
</dbReference>
<feature type="domain" description="AAA+ ATPase" evidence="1">
    <location>
        <begin position="182"/>
        <end position="308"/>
    </location>
</feature>
<protein>
    <submittedName>
        <fullName evidence="2">ATP-binding protein</fullName>
    </submittedName>
</protein>
<dbReference type="CDD" id="cd00009">
    <property type="entry name" value="AAA"/>
    <property type="match status" value="1"/>
</dbReference>